<evidence type="ECO:0000259" key="1">
    <source>
        <dbReference type="Pfam" id="PF19408"/>
    </source>
</evidence>
<dbReference type="InterPro" id="IPR045829">
    <property type="entry name" value="PKD_6"/>
</dbReference>
<sequence length="1088" mass="114031">MDVTDNDCFGDNNGAIDINVTGGTAPYTYQWTGPGNLLVPTDQDQAALSGGDYYVSVTDANGCELTNYGPITVDEPATPVSISLVEVTPVTALGAGDGTITVQISGGSGSYTSINWLDPSDVVIPALEGSTFADELAGGTYTIQAMDANGCPSEELEVYVYEPGNALELDIEKQSSGPCYDSANGKIFVTVKGGELPYQSITLSDGTGVLEQFIEVNSATFDNLAPGDYSVTVLDAFGNNVSEGVTIHEVAAPLAVTATVTTHVDCRGTSTGVITARVTGGIPNASGQYRLLLSGGPAGTSDEVLVAANTDHLFENLPKGTYTVRVMDDSNVLRVAHDENDLQNLFGNEIFSLTNDCSAAVQNLIVRQPEALVHLSVEPGSEELCAGEAPRLVVSTSGWDFADGDLGVTLSNGEAFVVTSASQVLTLTTLPENTFTTYSINHVTSAADASCEKGMGIGQAIVEMNELPTATLSGNQSICLGANAPLQLNLTGTAPWRVEYSDGTNVFVVDDILSSPHTVLVNPLTDTNYSLVSVEDVHCTGSVSGGATVAVAQPVTVEFSGADSYNEVCGSADFGLAVKFTPTDNGPWQLTYSAVALVNGLPSGISVEHSIAVSAAMLNAEGEYEWTVAPSASTRYRIVSVMSQGCEGIVTGLPVDLMVRNLPSQPEAIVGPEEVCQGASATYTIPEIPNVSTYVWIHPDGTQENSSNSLTIHYADDAVGGRLYVYGVNSCGDGPVQYLDITVNHLPDTDNLVINGPADICQGAKRVSFMVDAVPYATTYNWTVPDDWDFDGDGGRQILLDIPDEIMNYSGVITVTPENSCGEAVTPITYDIFVRPNPSANAGADVPDYCGSSVMLNATAVNAGETGQWSSLPIYGSADAITDVSNPNVIVTSLSQGDVTFLWTVTSAYGCESSDEVTVRNNQLPVNATADMTSVCDGNTTLRGTPLNPNLNVTGQWTVVAPATSGAIFSDATSANAEVSNMPVGENKFRWTLNQNGCESFAEVTVMNRQADEAVILGPEVVSTCGEELTLEAVAPRPDWGTGEWSLLSGYAEIVSPESETTLVRNISQGNVVVVWTVTNGQCANTAR</sequence>
<accession>A0A0E9LSM1</accession>
<feature type="domain" description="PKD-like" evidence="1">
    <location>
        <begin position="752"/>
        <end position="825"/>
    </location>
</feature>
<comment type="caution">
    <text evidence="2">The sequence shown here is derived from an EMBL/GenBank/DDBJ whole genome shotgun (WGS) entry which is preliminary data.</text>
</comment>
<dbReference type="STRING" id="1236989.JCM15548_204"/>
<dbReference type="InterPro" id="IPR025667">
    <property type="entry name" value="SprB_repeat"/>
</dbReference>
<dbReference type="Gene3D" id="2.60.40.10">
    <property type="entry name" value="Immunoglobulins"/>
    <property type="match status" value="3"/>
</dbReference>
<feature type="domain" description="PKD-like" evidence="1">
    <location>
        <begin position="663"/>
        <end position="740"/>
    </location>
</feature>
<proteinExistence type="predicted"/>
<dbReference type="Pfam" id="PF19408">
    <property type="entry name" value="PKD_6"/>
    <property type="match status" value="2"/>
</dbReference>
<dbReference type="EMBL" id="BAZW01000001">
    <property type="protein sequence ID" value="GAO28141.1"/>
    <property type="molecule type" value="Genomic_DNA"/>
</dbReference>
<name>A0A0E9LSM1_9BACT</name>
<dbReference type="Pfam" id="PF13573">
    <property type="entry name" value="SprB"/>
    <property type="match status" value="2"/>
</dbReference>
<reference evidence="2 3" key="1">
    <citation type="journal article" date="2015" name="Microbes Environ.">
        <title>Distribution and evolution of nitrogen fixation genes in the phylum bacteroidetes.</title>
        <authorList>
            <person name="Inoue J."/>
            <person name="Oshima K."/>
            <person name="Suda W."/>
            <person name="Sakamoto M."/>
            <person name="Iino T."/>
            <person name="Noda S."/>
            <person name="Hongoh Y."/>
            <person name="Hattori M."/>
            <person name="Ohkuma M."/>
        </authorList>
    </citation>
    <scope>NUCLEOTIDE SEQUENCE [LARGE SCALE GENOMIC DNA]</scope>
    <source>
        <strain evidence="2">JCM 15548</strain>
    </source>
</reference>
<keyword evidence="3" id="KW-1185">Reference proteome</keyword>
<organism evidence="2 3">
    <name type="scientific">Geofilum rubicundum JCM 15548</name>
    <dbReference type="NCBI Taxonomy" id="1236989"/>
    <lineage>
        <taxon>Bacteria</taxon>
        <taxon>Pseudomonadati</taxon>
        <taxon>Bacteroidota</taxon>
        <taxon>Bacteroidia</taxon>
        <taxon>Marinilabiliales</taxon>
        <taxon>Marinilabiliaceae</taxon>
        <taxon>Geofilum</taxon>
    </lineage>
</organism>
<dbReference type="Proteomes" id="UP000032900">
    <property type="component" value="Unassembled WGS sequence"/>
</dbReference>
<dbReference type="InterPro" id="IPR013783">
    <property type="entry name" value="Ig-like_fold"/>
</dbReference>
<dbReference type="AlphaFoldDB" id="A0A0E9LSM1"/>
<protein>
    <submittedName>
        <fullName evidence="2">Large repetitive protein</fullName>
    </submittedName>
</protein>
<evidence type="ECO:0000313" key="2">
    <source>
        <dbReference type="EMBL" id="GAO28141.1"/>
    </source>
</evidence>
<gene>
    <name evidence="2" type="ORF">JCM15548_204</name>
</gene>
<evidence type="ECO:0000313" key="3">
    <source>
        <dbReference type="Proteomes" id="UP000032900"/>
    </source>
</evidence>